<evidence type="ECO:0000256" key="2">
    <source>
        <dbReference type="ARBA" id="ARBA00022801"/>
    </source>
</evidence>
<dbReference type="GO" id="GO:0016887">
    <property type="term" value="F:ATP hydrolysis activity"/>
    <property type="evidence" value="ECO:0007669"/>
    <property type="project" value="RHEA"/>
</dbReference>
<dbReference type="InterPro" id="IPR027417">
    <property type="entry name" value="P-loop_NTPase"/>
</dbReference>
<dbReference type="AlphaFoldDB" id="A0A368LGC3"/>
<protein>
    <recommendedName>
        <fullName evidence="7">DNA 3'-5' helicase</fullName>
        <ecNumber evidence="7">5.6.2.4</ecNumber>
    </recommendedName>
</protein>
<evidence type="ECO:0000256" key="9">
    <source>
        <dbReference type="PROSITE-ProRule" id="PRU00560"/>
    </source>
</evidence>
<comment type="catalytic activity">
    <reaction evidence="6">
        <text>Couples ATP hydrolysis with the unwinding of duplex DNA by translocating in the 3'-5' direction.</text>
        <dbReference type="EC" id="5.6.2.4"/>
    </reaction>
</comment>
<evidence type="ECO:0000256" key="6">
    <source>
        <dbReference type="ARBA" id="ARBA00034617"/>
    </source>
</evidence>
<dbReference type="Gene3D" id="3.40.50.300">
    <property type="entry name" value="P-loop containing nucleotide triphosphate hydrolases"/>
    <property type="match status" value="2"/>
</dbReference>
<evidence type="ECO:0000256" key="8">
    <source>
        <dbReference type="ARBA" id="ARBA00048988"/>
    </source>
</evidence>
<comment type="catalytic activity">
    <reaction evidence="8">
        <text>ATP + H2O = ADP + phosphate + H(+)</text>
        <dbReference type="Rhea" id="RHEA:13065"/>
        <dbReference type="ChEBI" id="CHEBI:15377"/>
        <dbReference type="ChEBI" id="CHEBI:15378"/>
        <dbReference type="ChEBI" id="CHEBI:30616"/>
        <dbReference type="ChEBI" id="CHEBI:43474"/>
        <dbReference type="ChEBI" id="CHEBI:456216"/>
        <dbReference type="EC" id="5.6.2.4"/>
    </reaction>
</comment>
<organism evidence="11 12">
    <name type="scientific">Vibrio casei</name>
    <dbReference type="NCBI Taxonomy" id="673372"/>
    <lineage>
        <taxon>Bacteria</taxon>
        <taxon>Pseudomonadati</taxon>
        <taxon>Pseudomonadota</taxon>
        <taxon>Gammaproteobacteria</taxon>
        <taxon>Vibrionales</taxon>
        <taxon>Vibrionaceae</taxon>
        <taxon>Vibrio</taxon>
    </lineage>
</organism>
<dbReference type="GO" id="GO:0043138">
    <property type="term" value="F:3'-5' DNA helicase activity"/>
    <property type="evidence" value="ECO:0007669"/>
    <property type="project" value="UniProtKB-EC"/>
</dbReference>
<dbReference type="InterPro" id="IPR000212">
    <property type="entry name" value="DNA_helicase_UvrD/REP"/>
</dbReference>
<dbReference type="SUPFAM" id="SSF52540">
    <property type="entry name" value="P-loop containing nucleoside triphosphate hydrolases"/>
    <property type="match status" value="1"/>
</dbReference>
<dbReference type="GeneID" id="303190714"/>
<dbReference type="PANTHER" id="PTHR11070:SF30">
    <property type="entry name" value="F-BOX DNA HELICASE 1"/>
    <property type="match status" value="1"/>
</dbReference>
<evidence type="ECO:0000313" key="11">
    <source>
        <dbReference type="EMBL" id="RCS68701.1"/>
    </source>
</evidence>
<dbReference type="EMBL" id="QPGL01000004">
    <property type="protein sequence ID" value="RCS68701.1"/>
    <property type="molecule type" value="Genomic_DNA"/>
</dbReference>
<keyword evidence="3 9" id="KW-0347">Helicase</keyword>
<evidence type="ECO:0000256" key="3">
    <source>
        <dbReference type="ARBA" id="ARBA00022806"/>
    </source>
</evidence>
<keyword evidence="5" id="KW-0413">Isomerase</keyword>
<sequence length="493" mass="56284">MNENTLTKIQTSTPEQSEIISYKGRRLKVIAFSGTGKTSTLVKYALENNSERMLYLAFNRAIRDEAVSKFPKNVECKTSHQLAFASVGRNYTHKLRNNLRLNDIAQALPNTEANWSLVKDISKTLNTYIVSDDSRILEGHYCRELGGSRSQVMYRASVLDNAEMIWQKMICTDNTFPMTHDGYLKLYQLSLPDLSNKYTTILFDEAQDSNPVTNHIVLQQDCKIVYVGDNHQQIYRFRGANNALQNSLLNNADTLYLTHSFRFGRQIAVVANALLMLKNEKKSVIGRGCEDRVLKSMPSNINKYTILSRTVRGVITQALIAATERKKLYWVGGVNAYQLSELEDLFWFSKQQYNKVRDKMIVREFDDFNDFKSIAKATKDNEMSRAITLLKNFENPPKCIELILQQTVDDEHDADITLSTAHRCKGLQWDAVLLNNDFLDVLDPQLKDEDRIDEINLLYVSSTRAKKLLVINDSTAQVLRYAKAVAASKNEVV</sequence>
<dbReference type="GO" id="GO:0005524">
    <property type="term" value="F:ATP binding"/>
    <property type="evidence" value="ECO:0007669"/>
    <property type="project" value="UniProtKB-UniRule"/>
</dbReference>
<keyword evidence="1 9" id="KW-0547">Nucleotide-binding</keyword>
<dbReference type="PANTHER" id="PTHR11070">
    <property type="entry name" value="UVRD / RECB / PCRA DNA HELICASE FAMILY MEMBER"/>
    <property type="match status" value="1"/>
</dbReference>
<feature type="domain" description="UvrD-like helicase ATP-binding" evidence="10">
    <location>
        <begin position="10"/>
        <end position="264"/>
    </location>
</feature>
<evidence type="ECO:0000313" key="12">
    <source>
        <dbReference type="Proteomes" id="UP000252479"/>
    </source>
</evidence>
<gene>
    <name evidence="11" type="ORF">CIK83_17480</name>
</gene>
<dbReference type="PROSITE" id="PS51198">
    <property type="entry name" value="UVRD_HELICASE_ATP_BIND"/>
    <property type="match status" value="1"/>
</dbReference>
<accession>A0A368LGC3</accession>
<dbReference type="RefSeq" id="WP_086957797.1">
    <property type="nucleotide sequence ID" value="NZ_FUKS01000002.1"/>
</dbReference>
<keyword evidence="2 9" id="KW-0378">Hydrolase</keyword>
<dbReference type="InterPro" id="IPR014016">
    <property type="entry name" value="UvrD-like_ATP-bd"/>
</dbReference>
<feature type="binding site" evidence="9">
    <location>
        <begin position="31"/>
        <end position="38"/>
    </location>
    <ligand>
        <name>ATP</name>
        <dbReference type="ChEBI" id="CHEBI:30616"/>
    </ligand>
</feature>
<evidence type="ECO:0000256" key="5">
    <source>
        <dbReference type="ARBA" id="ARBA00023235"/>
    </source>
</evidence>
<dbReference type="GO" id="GO:0000724">
    <property type="term" value="P:double-strand break repair via homologous recombination"/>
    <property type="evidence" value="ECO:0007669"/>
    <property type="project" value="TreeGrafter"/>
</dbReference>
<dbReference type="Pfam" id="PF13361">
    <property type="entry name" value="UvrD_C"/>
    <property type="match status" value="1"/>
</dbReference>
<evidence type="ECO:0000256" key="7">
    <source>
        <dbReference type="ARBA" id="ARBA00034808"/>
    </source>
</evidence>
<dbReference type="GO" id="GO:0003677">
    <property type="term" value="F:DNA binding"/>
    <property type="evidence" value="ECO:0007669"/>
    <property type="project" value="InterPro"/>
</dbReference>
<dbReference type="Pfam" id="PF00580">
    <property type="entry name" value="UvrD-helicase"/>
    <property type="match status" value="1"/>
</dbReference>
<evidence type="ECO:0000256" key="1">
    <source>
        <dbReference type="ARBA" id="ARBA00022741"/>
    </source>
</evidence>
<dbReference type="InterPro" id="IPR014017">
    <property type="entry name" value="DNA_helicase_UvrD-like_C"/>
</dbReference>
<reference evidence="11 12" key="1">
    <citation type="journal article" date="2017" name="Elife">
        <title>Extensive horizontal gene transfer in cheese-associated bacteria.</title>
        <authorList>
            <person name="Bonham K.S."/>
            <person name="Wolfe B.E."/>
            <person name="Dutton R.J."/>
        </authorList>
    </citation>
    <scope>NUCLEOTIDE SEQUENCE [LARGE SCALE GENOMIC DNA]</scope>
    <source>
        <strain evidence="11 12">JB196</strain>
    </source>
</reference>
<keyword evidence="12" id="KW-1185">Reference proteome</keyword>
<proteinExistence type="predicted"/>
<name>A0A368LGC3_9VIBR</name>
<dbReference type="Proteomes" id="UP000252479">
    <property type="component" value="Unassembled WGS sequence"/>
</dbReference>
<evidence type="ECO:0000259" key="10">
    <source>
        <dbReference type="PROSITE" id="PS51198"/>
    </source>
</evidence>
<dbReference type="GO" id="GO:0031297">
    <property type="term" value="P:replication fork processing"/>
    <property type="evidence" value="ECO:0007669"/>
    <property type="project" value="TreeGrafter"/>
</dbReference>
<keyword evidence="4 9" id="KW-0067">ATP-binding</keyword>
<dbReference type="EC" id="5.6.2.4" evidence="7"/>
<evidence type="ECO:0000256" key="4">
    <source>
        <dbReference type="ARBA" id="ARBA00022840"/>
    </source>
</evidence>
<comment type="caution">
    <text evidence="11">The sequence shown here is derived from an EMBL/GenBank/DDBJ whole genome shotgun (WGS) entry which is preliminary data.</text>
</comment>